<sequence length="292" mass="32080">MNINTKYGVLKNCQEVTYHENGALATAFTHAPTKLKTPVGKITLAYNFSSERRKYIPSAKFFANGDLQAINLDKQMEIKTPMGNFLCEYVSFYPCGAPHRLLHLNGKLSGYWSEAQETALAQISVLNLPCGLIKTKIMTLNLYDTGILSSITLFPGIVISVSTNIGQLKTRIGLSFYPSGALRSLEPAAPTEIETPLGKVRAFDTNPIGLTGDKNSLQWDEIGVICACKTTDTLNISFIDGSFKSLEAKITLSMCSDDVMVKVPYTISWNKSIVCIEGIANKKIVYNRSEIT</sequence>
<evidence type="ECO:0000313" key="1">
    <source>
        <dbReference type="EMBL" id="MPL86012.1"/>
    </source>
</evidence>
<reference evidence="1" key="1">
    <citation type="submission" date="2019-08" db="EMBL/GenBank/DDBJ databases">
        <authorList>
            <person name="Kucharzyk K."/>
            <person name="Murdoch R.W."/>
            <person name="Higgins S."/>
            <person name="Loffler F."/>
        </authorList>
    </citation>
    <scope>NUCLEOTIDE SEQUENCE</scope>
</reference>
<dbReference type="AlphaFoldDB" id="A0A644V5B4"/>
<comment type="caution">
    <text evidence="1">The sequence shown here is derived from an EMBL/GenBank/DDBJ whole genome shotgun (WGS) entry which is preliminary data.</text>
</comment>
<accession>A0A644V5B4</accession>
<dbReference type="EMBL" id="VSSQ01000215">
    <property type="protein sequence ID" value="MPL86012.1"/>
    <property type="molecule type" value="Genomic_DNA"/>
</dbReference>
<organism evidence="1">
    <name type="scientific">bioreactor metagenome</name>
    <dbReference type="NCBI Taxonomy" id="1076179"/>
    <lineage>
        <taxon>unclassified sequences</taxon>
        <taxon>metagenomes</taxon>
        <taxon>ecological metagenomes</taxon>
    </lineage>
</organism>
<name>A0A644V5B4_9ZZZZ</name>
<protein>
    <submittedName>
        <fullName evidence="1">Uncharacterized protein</fullName>
    </submittedName>
</protein>
<proteinExistence type="predicted"/>
<gene>
    <name evidence="1" type="ORF">SDC9_31988</name>
</gene>